<dbReference type="AlphaFoldDB" id="A0A1R4G050"/>
<dbReference type="Proteomes" id="UP000195913">
    <property type="component" value="Unassembled WGS sequence"/>
</dbReference>
<dbReference type="NCBIfam" id="TIGR00199">
    <property type="entry name" value="PncC_domain"/>
    <property type="match status" value="1"/>
</dbReference>
<accession>A0A1R4G050</accession>
<dbReference type="Gene3D" id="3.90.950.20">
    <property type="entry name" value="CinA-like"/>
    <property type="match status" value="1"/>
</dbReference>
<dbReference type="RefSeq" id="WP_245806648.1">
    <property type="nucleotide sequence ID" value="NZ_FUHW01000025.1"/>
</dbReference>
<keyword evidence="3" id="KW-1185">Reference proteome</keyword>
<evidence type="ECO:0000313" key="2">
    <source>
        <dbReference type="EMBL" id="SJM61528.1"/>
    </source>
</evidence>
<dbReference type="EMBL" id="FUHW01000025">
    <property type="protein sequence ID" value="SJM61528.1"/>
    <property type="molecule type" value="Genomic_DNA"/>
</dbReference>
<dbReference type="SUPFAM" id="SSF142433">
    <property type="entry name" value="CinA-like"/>
    <property type="match status" value="1"/>
</dbReference>
<dbReference type="InterPro" id="IPR008136">
    <property type="entry name" value="CinA_C"/>
</dbReference>
<name>A0A1R4G050_9MICC</name>
<sequence length="162" mass="16572">MTGASPLPVAERIISEATLRGVSVATAESLTAGWIAAALADVPGASAVLRGGVVSYHNQVKQEVLGVEESLLEARGSVDAEVARQMAEGARRVCTSDVAVSSTGVAGPEVHDGKAVGTVFIGYASAAGSGSLEFRFTGGRQAIRSQARDAALECLMDLIEEK</sequence>
<protein>
    <submittedName>
        <fullName evidence="2">C-terminal domain of CinA type S</fullName>
    </submittedName>
</protein>
<gene>
    <name evidence="2" type="ORF">FM101_06875</name>
</gene>
<evidence type="ECO:0000313" key="3">
    <source>
        <dbReference type="Proteomes" id="UP000195913"/>
    </source>
</evidence>
<evidence type="ECO:0000259" key="1">
    <source>
        <dbReference type="Pfam" id="PF02464"/>
    </source>
</evidence>
<dbReference type="InterPro" id="IPR036653">
    <property type="entry name" value="CinA-like_C"/>
</dbReference>
<dbReference type="Pfam" id="PF02464">
    <property type="entry name" value="CinA"/>
    <property type="match status" value="1"/>
</dbReference>
<feature type="domain" description="CinA C-terminal" evidence="1">
    <location>
        <begin position="9"/>
        <end position="158"/>
    </location>
</feature>
<reference evidence="2 3" key="1">
    <citation type="submission" date="2017-02" db="EMBL/GenBank/DDBJ databases">
        <authorList>
            <person name="Peterson S.W."/>
        </authorList>
    </citation>
    <scope>NUCLEOTIDE SEQUENCE [LARGE SCALE GENOMIC DNA]</scope>
    <source>
        <strain evidence="2 3">B Ar 00.02</strain>
    </source>
</reference>
<organism evidence="2 3">
    <name type="scientific">Arthrobacter rhombi</name>
    <dbReference type="NCBI Taxonomy" id="71253"/>
    <lineage>
        <taxon>Bacteria</taxon>
        <taxon>Bacillati</taxon>
        <taxon>Actinomycetota</taxon>
        <taxon>Actinomycetes</taxon>
        <taxon>Micrococcales</taxon>
        <taxon>Micrococcaceae</taxon>
        <taxon>Arthrobacter</taxon>
    </lineage>
</organism>
<proteinExistence type="predicted"/>